<proteinExistence type="predicted"/>
<sequence>MAVLDLAEYSNVTLNSNNMEHHHEDETPAETPNLTPSPDHTDALGSPTATTTTTSNSHILEFHHKDCPNCTTSFTDDTPITSGDYQELKNTMISKAYDVMDGFHTDGPVIQDVKLSALWTDTGGYTAMETMDNKGRESLLNVLKAEKDHYRLRVEFTTLPQQTEATLNPAAKEMGTVADDHSGPYTEPENRDSSSGAGLDKDNN</sequence>
<feature type="compositionally biased region" description="Basic and acidic residues" evidence="1">
    <location>
        <begin position="178"/>
        <end position="192"/>
    </location>
</feature>
<name>A0A423W728_9PEZI</name>
<dbReference type="AlphaFoldDB" id="A0A423W728"/>
<reference evidence="2 3" key="1">
    <citation type="submission" date="2015-09" db="EMBL/GenBank/DDBJ databases">
        <title>Host preference determinants of Valsa canker pathogens revealed by comparative genomics.</title>
        <authorList>
            <person name="Yin Z."/>
            <person name="Huang L."/>
        </authorList>
    </citation>
    <scope>NUCLEOTIDE SEQUENCE [LARGE SCALE GENOMIC DNA]</scope>
    <source>
        <strain evidence="2 3">03-1</strain>
    </source>
</reference>
<evidence type="ECO:0000313" key="3">
    <source>
        <dbReference type="Proteomes" id="UP000283895"/>
    </source>
</evidence>
<gene>
    <name evidence="2" type="ORF">VMCG_06680</name>
</gene>
<feature type="region of interest" description="Disordered" evidence="1">
    <location>
        <begin position="163"/>
        <end position="204"/>
    </location>
</feature>
<feature type="region of interest" description="Disordered" evidence="1">
    <location>
        <begin position="16"/>
        <end position="55"/>
    </location>
</feature>
<evidence type="ECO:0000313" key="2">
    <source>
        <dbReference type="EMBL" id="ROV99145.1"/>
    </source>
</evidence>
<organism evidence="2 3">
    <name type="scientific">Cytospora schulzeri</name>
    <dbReference type="NCBI Taxonomy" id="448051"/>
    <lineage>
        <taxon>Eukaryota</taxon>
        <taxon>Fungi</taxon>
        <taxon>Dikarya</taxon>
        <taxon>Ascomycota</taxon>
        <taxon>Pezizomycotina</taxon>
        <taxon>Sordariomycetes</taxon>
        <taxon>Sordariomycetidae</taxon>
        <taxon>Diaporthales</taxon>
        <taxon>Cytosporaceae</taxon>
        <taxon>Cytospora</taxon>
    </lineage>
</organism>
<evidence type="ECO:0000256" key="1">
    <source>
        <dbReference type="SAM" id="MobiDB-lite"/>
    </source>
</evidence>
<protein>
    <submittedName>
        <fullName evidence="2">Uncharacterized protein</fullName>
    </submittedName>
</protein>
<dbReference type="EMBL" id="LKEA01000024">
    <property type="protein sequence ID" value="ROV99145.1"/>
    <property type="molecule type" value="Genomic_DNA"/>
</dbReference>
<dbReference type="OrthoDB" id="10594257at2759"/>
<accession>A0A423W728</accession>
<keyword evidence="3" id="KW-1185">Reference proteome</keyword>
<dbReference type="Proteomes" id="UP000283895">
    <property type="component" value="Unassembled WGS sequence"/>
</dbReference>
<comment type="caution">
    <text evidence="2">The sequence shown here is derived from an EMBL/GenBank/DDBJ whole genome shotgun (WGS) entry which is preliminary data.</text>
</comment>